<evidence type="ECO:0000259" key="3">
    <source>
        <dbReference type="Pfam" id="PF10620"/>
    </source>
</evidence>
<dbReference type="InterPro" id="IPR017557">
    <property type="entry name" value="Holo-ACP_synthase"/>
</dbReference>
<feature type="domain" description="Phosphoribosyl-dephospho-CoA transferase MdcG C-terminal" evidence="3">
    <location>
        <begin position="97"/>
        <end position="216"/>
    </location>
</feature>
<name>A0A193GFC7_9BORD</name>
<organism evidence="5 6">
    <name type="scientific">Bordetella flabilis</name>
    <dbReference type="NCBI Taxonomy" id="463014"/>
    <lineage>
        <taxon>Bacteria</taxon>
        <taxon>Pseudomonadati</taxon>
        <taxon>Pseudomonadota</taxon>
        <taxon>Betaproteobacteria</taxon>
        <taxon>Burkholderiales</taxon>
        <taxon>Alcaligenaceae</taxon>
        <taxon>Bordetella</taxon>
    </lineage>
</organism>
<evidence type="ECO:0000256" key="1">
    <source>
        <dbReference type="ARBA" id="ARBA00022679"/>
    </source>
</evidence>
<dbReference type="AlphaFoldDB" id="A0A193GFC7"/>
<dbReference type="Pfam" id="PF20866">
    <property type="entry name" value="MdcG_N"/>
    <property type="match status" value="1"/>
</dbReference>
<reference evidence="5 6" key="1">
    <citation type="submission" date="2016-06" db="EMBL/GenBank/DDBJ databases">
        <title>Complete genome sequences of Bordetella bronchialis and Bordetella flabilis.</title>
        <authorList>
            <person name="LiPuma J.J."/>
            <person name="Spilker T."/>
        </authorList>
    </citation>
    <scope>NUCLEOTIDE SEQUENCE [LARGE SCALE GENOMIC DNA]</scope>
    <source>
        <strain evidence="5 6">AU10664</strain>
    </source>
</reference>
<dbReference type="Pfam" id="PF10620">
    <property type="entry name" value="MdcG"/>
    <property type="match status" value="1"/>
</dbReference>
<dbReference type="STRING" id="463014.BAU07_16600"/>
<evidence type="ECO:0000256" key="2">
    <source>
        <dbReference type="ARBA" id="ARBA00022695"/>
    </source>
</evidence>
<dbReference type="GO" id="GO:0016779">
    <property type="term" value="F:nucleotidyltransferase activity"/>
    <property type="evidence" value="ECO:0007669"/>
    <property type="project" value="UniProtKB-KW"/>
</dbReference>
<proteinExistence type="predicted"/>
<dbReference type="NCBIfam" id="TIGR03135">
    <property type="entry name" value="malonate_mdcG"/>
    <property type="match status" value="1"/>
</dbReference>
<keyword evidence="2" id="KW-0548">Nucleotidyltransferase</keyword>
<evidence type="ECO:0000313" key="6">
    <source>
        <dbReference type="Proteomes" id="UP000091926"/>
    </source>
</evidence>
<sequence>MTLHSLPLEYCHRRHTLVYLHPPAWSCLLRDHAWLAQHALVHAWAARGWPLIARRRAAHDGDGVAVGLPLPPSAGKARIALMVREGDIARVTALPALAQVICRAPAPWRPNLHALAGIAADHEVFVQVFGSLAWQYLTGLSYVTDASDLDLAWTAPRGPRMASLMDAIARADEVAPMRVDGEIIFADGTAANWRELRGQAAQVILKTSAGLTLASRADVAQLLDA</sequence>
<evidence type="ECO:0000313" key="5">
    <source>
        <dbReference type="EMBL" id="ANN78510.1"/>
    </source>
</evidence>
<dbReference type="InterPro" id="IPR049180">
    <property type="entry name" value="MdcG_C"/>
</dbReference>
<dbReference type="RefSeq" id="WP_066659682.1">
    <property type="nucleotide sequence ID" value="NZ_CBCSCL010000018.1"/>
</dbReference>
<feature type="domain" description="Phosphoribosyl-dephospho-CoA transferase MdcG N-terminal" evidence="4">
    <location>
        <begin position="13"/>
        <end position="92"/>
    </location>
</feature>
<dbReference type="InterPro" id="IPR048903">
    <property type="entry name" value="MdcG_N"/>
</dbReference>
<dbReference type="KEGG" id="bfz:BAU07_16600"/>
<dbReference type="Proteomes" id="UP000091926">
    <property type="component" value="Chromosome"/>
</dbReference>
<dbReference type="EMBL" id="CP016172">
    <property type="protein sequence ID" value="ANN78510.1"/>
    <property type="molecule type" value="Genomic_DNA"/>
</dbReference>
<dbReference type="OrthoDB" id="5985862at2"/>
<evidence type="ECO:0000259" key="4">
    <source>
        <dbReference type="Pfam" id="PF20866"/>
    </source>
</evidence>
<protein>
    <submittedName>
        <fullName evidence="5">Malonate decarboxylase holo-[acyl-carrier-protein] synthase</fullName>
    </submittedName>
</protein>
<keyword evidence="1" id="KW-0808">Transferase</keyword>
<accession>A0A193GFC7</accession>
<gene>
    <name evidence="5" type="ORF">BAU07_16600</name>
</gene>
<keyword evidence="6" id="KW-1185">Reference proteome</keyword>